<dbReference type="EMBL" id="LT629782">
    <property type="protein sequence ID" value="SDU32833.1"/>
    <property type="molecule type" value="Genomic_DNA"/>
</dbReference>
<dbReference type="AlphaFoldDB" id="A0A1H2HLW2"/>
<proteinExistence type="predicted"/>
<dbReference type="Proteomes" id="UP000183653">
    <property type="component" value="Chromosome I"/>
</dbReference>
<protein>
    <recommendedName>
        <fullName evidence="3">ATP-grasp domain-containing protein</fullName>
    </recommendedName>
</protein>
<evidence type="ECO:0008006" key="3">
    <source>
        <dbReference type="Google" id="ProtNLM"/>
    </source>
</evidence>
<dbReference type="SMR" id="A0A1H2HLW2"/>
<accession>A0A1H2HLW2</accession>
<evidence type="ECO:0000313" key="2">
    <source>
        <dbReference type="Proteomes" id="UP000183653"/>
    </source>
</evidence>
<name>A0A1H2HLW2_9PSED</name>
<organism evidence="1 2">
    <name type="scientific">Pseudomonas orientalis</name>
    <dbReference type="NCBI Taxonomy" id="76758"/>
    <lineage>
        <taxon>Bacteria</taxon>
        <taxon>Pseudomonadati</taxon>
        <taxon>Pseudomonadota</taxon>
        <taxon>Gammaproteobacteria</taxon>
        <taxon>Pseudomonadales</taxon>
        <taxon>Pseudomonadaceae</taxon>
        <taxon>Pseudomonas</taxon>
    </lineage>
</organism>
<dbReference type="RefSeq" id="WP_057724697.1">
    <property type="nucleotide sequence ID" value="NZ_JYLM01000007.1"/>
</dbReference>
<reference evidence="1 2" key="1">
    <citation type="submission" date="2016-10" db="EMBL/GenBank/DDBJ databases">
        <authorList>
            <person name="Varghese N."/>
            <person name="Submissions S."/>
        </authorList>
    </citation>
    <scope>NUCLEOTIDE SEQUENCE [LARGE SCALE GENOMIC DNA]</scope>
    <source>
        <strain evidence="1 2">BS2775</strain>
    </source>
</reference>
<gene>
    <name evidence="1" type="ORF">SAMN04490197_4961</name>
</gene>
<keyword evidence="2" id="KW-1185">Reference proteome</keyword>
<sequence length="337" mass="36599">MMNNTTARCPAPVSYRLSSDDLELRQVMPLNIADGFFTAGCDPAVFFDKCAQHQAVRRLAPDLAFDGRQVASLDRLPLDDGRAWVVRPALSPSSRGSAVLLGGQWATAFQVAALLDDSPGPFQIHVHEPGYPVFINGVLDAGEFHVTDAWRCHTLDLEGRRLLTAVNSLPPAVLPARLVPQLAALANGLGMLHGPLHAEVVITSTGARLVKLSPRLASTPLPQLCRVGGWPAQEDCWKQWPQALGQGPTQGAAVADYSFVITRAGRVKAFRFDREVRSLESFSHYFVAPSLGQAVAMTTDGTTYGCTVFLRNHCLEKLTEEIAMLQSLNLTDAFEID</sequence>
<dbReference type="Gene3D" id="3.30.470.20">
    <property type="entry name" value="ATP-grasp fold, B domain"/>
    <property type="match status" value="1"/>
</dbReference>
<evidence type="ECO:0000313" key="1">
    <source>
        <dbReference type="EMBL" id="SDU32833.1"/>
    </source>
</evidence>